<gene>
    <name evidence="1" type="ORF">GGQ99_005193</name>
</gene>
<protein>
    <submittedName>
        <fullName evidence="1">Uncharacterized protein</fullName>
    </submittedName>
</protein>
<reference evidence="1 2" key="1">
    <citation type="submission" date="2020-08" db="EMBL/GenBank/DDBJ databases">
        <title>Genomic Encyclopedia of Type Strains, Phase IV (KMG-IV): sequencing the most valuable type-strain genomes for metagenomic binning, comparative biology and taxonomic classification.</title>
        <authorList>
            <person name="Goeker M."/>
        </authorList>
    </citation>
    <scope>NUCLEOTIDE SEQUENCE [LARGE SCALE GENOMIC DNA]</scope>
    <source>
        <strain evidence="1 2">DSM 7050</strain>
    </source>
</reference>
<organism evidence="1 2">
    <name type="scientific">Aminobacter niigataensis</name>
    <dbReference type="NCBI Taxonomy" id="83265"/>
    <lineage>
        <taxon>Bacteria</taxon>
        <taxon>Pseudomonadati</taxon>
        <taxon>Pseudomonadota</taxon>
        <taxon>Alphaproteobacteria</taxon>
        <taxon>Hyphomicrobiales</taxon>
        <taxon>Phyllobacteriaceae</taxon>
        <taxon>Aminobacter</taxon>
    </lineage>
</organism>
<keyword evidence="2" id="KW-1185">Reference proteome</keyword>
<sequence length="38" mass="3807">MADNKDVIAEIVGIESGSVLAEVVAGRADIHGADTADP</sequence>
<accession>A0ABR6L9B9</accession>
<dbReference type="EMBL" id="JACHOT010000014">
    <property type="protein sequence ID" value="MBB4653402.1"/>
    <property type="molecule type" value="Genomic_DNA"/>
</dbReference>
<comment type="caution">
    <text evidence="1">The sequence shown here is derived from an EMBL/GenBank/DDBJ whole genome shotgun (WGS) entry which is preliminary data.</text>
</comment>
<name>A0ABR6L9B9_9HYPH</name>
<dbReference type="Proteomes" id="UP000539538">
    <property type="component" value="Unassembled WGS sequence"/>
</dbReference>
<evidence type="ECO:0000313" key="2">
    <source>
        <dbReference type="Proteomes" id="UP000539538"/>
    </source>
</evidence>
<proteinExistence type="predicted"/>
<evidence type="ECO:0000313" key="1">
    <source>
        <dbReference type="EMBL" id="MBB4653402.1"/>
    </source>
</evidence>